<proteinExistence type="predicted"/>
<accession>A0A3D9LFD1</accession>
<organism evidence="1 2">
    <name type="scientific">Citricoccus muralis</name>
    <dbReference type="NCBI Taxonomy" id="169134"/>
    <lineage>
        <taxon>Bacteria</taxon>
        <taxon>Bacillati</taxon>
        <taxon>Actinomycetota</taxon>
        <taxon>Actinomycetes</taxon>
        <taxon>Micrococcales</taxon>
        <taxon>Micrococcaceae</taxon>
        <taxon>Citricoccus</taxon>
    </lineage>
</organism>
<dbReference type="EMBL" id="QREH01000001">
    <property type="protein sequence ID" value="REE04550.1"/>
    <property type="molecule type" value="Genomic_DNA"/>
</dbReference>
<comment type="caution">
    <text evidence="1">The sequence shown here is derived from an EMBL/GenBank/DDBJ whole genome shotgun (WGS) entry which is preliminary data.</text>
</comment>
<evidence type="ECO:0000313" key="2">
    <source>
        <dbReference type="Proteomes" id="UP000256727"/>
    </source>
</evidence>
<evidence type="ECO:0000313" key="1">
    <source>
        <dbReference type="EMBL" id="REE04550.1"/>
    </source>
</evidence>
<sequence length="40" mass="4003">MIYGNDSENGGYTASGVHLAWPGVAAIHLSDPASALTATS</sequence>
<reference evidence="1 2" key="1">
    <citation type="submission" date="2018-07" db="EMBL/GenBank/DDBJ databases">
        <title>Sequencing the genomes of 1000 actinobacteria strains.</title>
        <authorList>
            <person name="Klenk H.-P."/>
        </authorList>
    </citation>
    <scope>NUCLEOTIDE SEQUENCE [LARGE SCALE GENOMIC DNA]</scope>
    <source>
        <strain evidence="1 2">DSM 14442</strain>
    </source>
</reference>
<keyword evidence="2" id="KW-1185">Reference proteome</keyword>
<dbReference type="Proteomes" id="UP000256727">
    <property type="component" value="Unassembled WGS sequence"/>
</dbReference>
<dbReference type="AlphaFoldDB" id="A0A3D9LFD1"/>
<name>A0A3D9LFD1_9MICC</name>
<protein>
    <submittedName>
        <fullName evidence="1">Uncharacterized protein</fullName>
    </submittedName>
</protein>
<gene>
    <name evidence="1" type="ORF">C8E99_2386</name>
</gene>